<dbReference type="Pfam" id="PF00033">
    <property type="entry name" value="Cytochrome_B"/>
    <property type="match status" value="1"/>
</dbReference>
<dbReference type="GO" id="GO:0005743">
    <property type="term" value="C:mitochondrial inner membrane"/>
    <property type="evidence" value="ECO:0007669"/>
    <property type="project" value="UniProtKB-SubCell"/>
</dbReference>
<evidence type="ECO:0000256" key="6">
    <source>
        <dbReference type="ARBA" id="ARBA00022660"/>
    </source>
</evidence>
<evidence type="ECO:0000256" key="10">
    <source>
        <dbReference type="ARBA" id="ARBA00022982"/>
    </source>
</evidence>
<evidence type="ECO:0000313" key="22">
    <source>
        <dbReference type="EMBL" id="ADV40226.1"/>
    </source>
</evidence>
<evidence type="ECO:0000256" key="4">
    <source>
        <dbReference type="ARBA" id="ARBA00022448"/>
    </source>
</evidence>
<keyword evidence="4" id="KW-0813">Transport</keyword>
<keyword evidence="10" id="KW-0249">Electron transport</keyword>
<keyword evidence="7 20" id="KW-0812">Transmembrane</keyword>
<dbReference type="GO" id="GO:0046872">
    <property type="term" value="F:metal ion binding"/>
    <property type="evidence" value="ECO:0007669"/>
    <property type="project" value="UniProtKB-KW"/>
</dbReference>
<dbReference type="EMBL" id="HQ005932">
    <property type="protein sequence ID" value="ADV40226.1"/>
    <property type="molecule type" value="mRNA"/>
</dbReference>
<evidence type="ECO:0000256" key="5">
    <source>
        <dbReference type="ARBA" id="ARBA00022617"/>
    </source>
</evidence>
<dbReference type="SUPFAM" id="SSF81342">
    <property type="entry name" value="Transmembrane di-heme cytochromes"/>
    <property type="match status" value="1"/>
</dbReference>
<evidence type="ECO:0000259" key="21">
    <source>
        <dbReference type="PROSITE" id="PS51002"/>
    </source>
</evidence>
<reference evidence="22" key="2">
    <citation type="submission" date="2011-01" db="EMBL/GenBank/DDBJ databases">
        <title>Identification of Proteins Involved in Black Widow Spider Wrapping Silk Fibers.</title>
        <authorList>
            <person name="Nguyen A."/>
            <person name="Verduzco A."/>
            <person name="Vierra C."/>
        </authorList>
    </citation>
    <scope>NUCLEOTIDE SEQUENCE</scope>
</reference>
<evidence type="ECO:0000256" key="14">
    <source>
        <dbReference type="ARBA" id="ARBA00023128"/>
    </source>
</evidence>
<keyword evidence="13" id="KW-0830">Ubiquinone</keyword>
<evidence type="ECO:0000256" key="17">
    <source>
        <dbReference type="ARBA" id="ARBA00031681"/>
    </source>
</evidence>
<dbReference type="PROSITE" id="PS51002">
    <property type="entry name" value="CYTB_NTER"/>
    <property type="match status" value="1"/>
</dbReference>
<organism evidence="22">
    <name type="scientific">Latrodectus hesperus</name>
    <name type="common">Western black widow spider</name>
    <dbReference type="NCBI Taxonomy" id="256737"/>
    <lineage>
        <taxon>Eukaryota</taxon>
        <taxon>Metazoa</taxon>
        <taxon>Ecdysozoa</taxon>
        <taxon>Arthropoda</taxon>
        <taxon>Chelicerata</taxon>
        <taxon>Arachnida</taxon>
        <taxon>Araneae</taxon>
        <taxon>Araneomorphae</taxon>
        <taxon>Entelegynae</taxon>
        <taxon>Araneoidea</taxon>
        <taxon>Theridiidae</taxon>
        <taxon>Latrodectus</taxon>
    </lineage>
</organism>
<keyword evidence="9" id="KW-0999">Mitochondrion inner membrane</keyword>
<evidence type="ECO:0000256" key="13">
    <source>
        <dbReference type="ARBA" id="ARBA00023075"/>
    </source>
</evidence>
<keyword evidence="14" id="KW-0496">Mitochondrion</keyword>
<dbReference type="AlphaFoldDB" id="E7D1I2"/>
<evidence type="ECO:0000256" key="2">
    <source>
        <dbReference type="ARBA" id="ARBA00004448"/>
    </source>
</evidence>
<dbReference type="GO" id="GO:0008121">
    <property type="term" value="F:quinol-cytochrome-c reductase activity"/>
    <property type="evidence" value="ECO:0007669"/>
    <property type="project" value="TreeGrafter"/>
</dbReference>
<evidence type="ECO:0000256" key="3">
    <source>
        <dbReference type="ARBA" id="ARBA00013531"/>
    </source>
</evidence>
<evidence type="ECO:0000256" key="7">
    <source>
        <dbReference type="ARBA" id="ARBA00022692"/>
    </source>
</evidence>
<dbReference type="InterPro" id="IPR027387">
    <property type="entry name" value="Cytb/b6-like_sf"/>
</dbReference>
<dbReference type="InterPro" id="IPR005797">
    <property type="entry name" value="Cyt_b/b6_N"/>
</dbReference>
<feature type="transmembrane region" description="Helical" evidence="20">
    <location>
        <begin position="54"/>
        <end position="71"/>
    </location>
</feature>
<proteinExistence type="evidence at transcript level"/>
<name>E7D1I2_LATHE</name>
<evidence type="ECO:0000256" key="20">
    <source>
        <dbReference type="SAM" id="Phobius"/>
    </source>
</evidence>
<evidence type="ECO:0000256" key="11">
    <source>
        <dbReference type="ARBA" id="ARBA00022989"/>
    </source>
</evidence>
<evidence type="ECO:0000256" key="8">
    <source>
        <dbReference type="ARBA" id="ARBA00022723"/>
    </source>
</evidence>
<keyword evidence="8" id="KW-0479">Metal-binding</keyword>
<feature type="domain" description="Cytochrome b/b6 N-terminal region profile" evidence="21">
    <location>
        <begin position="1"/>
        <end position="80"/>
    </location>
</feature>
<comment type="subcellular location">
    <subcellularLocation>
        <location evidence="2">Mitochondrion inner membrane</location>
        <topology evidence="2">Multi-pass membrane protein</topology>
    </subcellularLocation>
</comment>
<evidence type="ECO:0000256" key="19">
    <source>
        <dbReference type="ARBA" id="ARBA00032818"/>
    </source>
</evidence>
<evidence type="ECO:0000256" key="16">
    <source>
        <dbReference type="ARBA" id="ARBA00029812"/>
    </source>
</evidence>
<keyword evidence="15 20" id="KW-0472">Membrane</keyword>
<dbReference type="InterPro" id="IPR016174">
    <property type="entry name" value="Di-haem_cyt_TM"/>
</dbReference>
<dbReference type="Gene3D" id="1.20.810.10">
    <property type="entry name" value="Cytochrome Bc1 Complex, Chain C"/>
    <property type="match status" value="1"/>
</dbReference>
<evidence type="ECO:0000256" key="18">
    <source>
        <dbReference type="ARBA" id="ARBA00032600"/>
    </source>
</evidence>
<accession>E7D1I2</accession>
<evidence type="ECO:0000256" key="15">
    <source>
        <dbReference type="ARBA" id="ARBA00023136"/>
    </source>
</evidence>
<reference evidence="22" key="1">
    <citation type="submission" date="2010-07" db="EMBL/GenBank/DDBJ databases">
        <authorList>
            <person name="Pacheco R."/>
            <person name="Verduzco A."/>
            <person name="Nguyen A."/>
            <person name="Vierra C."/>
        </authorList>
    </citation>
    <scope>NUCLEOTIDE SEQUENCE</scope>
</reference>
<evidence type="ECO:0000256" key="12">
    <source>
        <dbReference type="ARBA" id="ARBA00023004"/>
    </source>
</evidence>
<protein>
    <recommendedName>
        <fullName evidence="3">Cytochrome b</fullName>
    </recommendedName>
    <alternativeName>
        <fullName evidence="17">Complex III subunit 3</fullName>
    </alternativeName>
    <alternativeName>
        <fullName evidence="18">Complex III subunit III</fullName>
    </alternativeName>
    <alternativeName>
        <fullName evidence="16">Cytochrome b-c1 complex subunit 3</fullName>
    </alternativeName>
    <alternativeName>
        <fullName evidence="19">Ubiquinol-cytochrome-c reductase complex cytochrome b subunit</fullName>
    </alternativeName>
</protein>
<dbReference type="PANTHER" id="PTHR19271">
    <property type="entry name" value="CYTOCHROME B"/>
    <property type="match status" value="1"/>
</dbReference>
<keyword evidence="11 20" id="KW-1133">Transmembrane helix</keyword>
<dbReference type="PANTHER" id="PTHR19271:SF16">
    <property type="entry name" value="CYTOCHROME B"/>
    <property type="match status" value="1"/>
</dbReference>
<keyword evidence="5" id="KW-0349">Heme</keyword>
<evidence type="ECO:0000256" key="1">
    <source>
        <dbReference type="ARBA" id="ARBA00002566"/>
    </source>
</evidence>
<keyword evidence="6" id="KW-0679">Respiratory chain</keyword>
<dbReference type="GO" id="GO:0016491">
    <property type="term" value="F:oxidoreductase activity"/>
    <property type="evidence" value="ECO:0007669"/>
    <property type="project" value="InterPro"/>
</dbReference>
<keyword evidence="12" id="KW-0408">Iron</keyword>
<sequence>MGSLLGIFLFSQIVTGLFLALHFSGRVVLSFDRVIHIIRDVNYGWILRVFHANGARMFFLLIYIHIGRGLYYGSYRFKKT</sequence>
<evidence type="ECO:0000256" key="9">
    <source>
        <dbReference type="ARBA" id="ARBA00022792"/>
    </source>
</evidence>
<comment type="function">
    <text evidence="1">Component of the ubiquinol-cytochrome c reductase complex (complex III or cytochrome b-c1 complex) that is part of the mitochondrial respiratory chain. The b-c1 complex mediates electron transfer from ubiquinol to cytochrome c. Contributes to the generation of a proton gradient across the mitochondrial membrane that is then used for ATP synthesis.</text>
</comment>
<dbReference type="GO" id="GO:0006122">
    <property type="term" value="P:mitochondrial electron transport, ubiquinol to cytochrome c"/>
    <property type="evidence" value="ECO:0007669"/>
    <property type="project" value="TreeGrafter"/>
</dbReference>